<accession>A0A2K9VHM1</accession>
<gene>
    <name evidence="1" type="ORF">PsPhBjorn_gp44</name>
</gene>
<protein>
    <submittedName>
        <fullName evidence="1">Uncharacterized protein</fullName>
    </submittedName>
</protein>
<keyword evidence="2" id="KW-1185">Reference proteome</keyword>
<dbReference type="EMBL" id="MG775259">
    <property type="protein sequence ID" value="AUV61772.1"/>
    <property type="molecule type" value="Genomic_DNA"/>
</dbReference>
<evidence type="ECO:0000313" key="2">
    <source>
        <dbReference type="Proteomes" id="UP000240564"/>
    </source>
</evidence>
<sequence>MVLKIKNLTQYQQQGLREFLENYSLEKKTIDCVVVEHDWPIYPDVVNQVLSL</sequence>
<organism evidence="1 2">
    <name type="scientific">Pseudomonas phage Bjorn</name>
    <dbReference type="NCBI Taxonomy" id="2079288"/>
    <lineage>
        <taxon>Viruses</taxon>
        <taxon>Duplodnaviria</taxon>
        <taxon>Heunggongvirae</taxon>
        <taxon>Uroviricota</taxon>
        <taxon>Caudoviricetes</taxon>
        <taxon>Bjornvirus</taxon>
        <taxon>Bjornvirus bjorn</taxon>
    </lineage>
</organism>
<name>A0A2K9VHM1_9CAUD</name>
<dbReference type="Proteomes" id="UP000240564">
    <property type="component" value="Segment"/>
</dbReference>
<evidence type="ECO:0000313" key="1">
    <source>
        <dbReference type="EMBL" id="AUV61772.1"/>
    </source>
</evidence>
<proteinExistence type="predicted"/>
<reference evidence="1 2" key="1">
    <citation type="submission" date="2018-01" db="EMBL/GenBank/DDBJ databases">
        <title>Pseudomonas phages infecting Pseudomonas sp. isolated from Prunus avium.</title>
        <authorList>
            <person name="Colberg O."/>
            <person name="Byth Carstens A."/>
        </authorList>
    </citation>
    <scope>NUCLEOTIDE SEQUENCE [LARGE SCALE GENOMIC DNA]</scope>
</reference>